<dbReference type="GeneID" id="18505297"/>
<keyword evidence="2" id="KW-1185">Reference proteome</keyword>
<dbReference type="KEGG" id="vg:18505297"/>
<dbReference type="EMBL" id="KJ002054">
    <property type="protein sequence ID" value="AHJ10544.1"/>
    <property type="molecule type" value="Genomic_DNA"/>
</dbReference>
<organism evidence="1 2">
    <name type="scientific">Shewanella phage Spp001</name>
    <dbReference type="NCBI Taxonomy" id="1445859"/>
    <lineage>
        <taxon>Viruses</taxon>
        <taxon>Duplodnaviria</taxon>
        <taxon>Heunggongvirae</taxon>
        <taxon>Uroviricota</taxon>
        <taxon>Caudoviricetes</taxon>
        <taxon>Chaseviridae</taxon>
        <taxon>Nefertitivirinae</taxon>
        <taxon>Yushanvirus</taxon>
        <taxon>Yushanvirus Spp001</taxon>
    </lineage>
</organism>
<evidence type="ECO:0000313" key="1">
    <source>
        <dbReference type="EMBL" id="AHJ10544.1"/>
    </source>
</evidence>
<protein>
    <submittedName>
        <fullName evidence="1">Uncharacterized protein</fullName>
    </submittedName>
</protein>
<gene>
    <name evidence="1" type="ORF">Spp001_36</name>
</gene>
<evidence type="ECO:0000313" key="2">
    <source>
        <dbReference type="Proteomes" id="UP000019368"/>
    </source>
</evidence>
<dbReference type="Proteomes" id="UP000019368">
    <property type="component" value="Segment"/>
</dbReference>
<proteinExistence type="predicted"/>
<dbReference type="RefSeq" id="YP_009008856.1">
    <property type="nucleotide sequence ID" value="NC_023594.2"/>
</dbReference>
<sequence>MPIQVVQAPISVKVRVSAPSREPTLVSWEKFCNVFKPRVKTEADFVQFMAFLQTILKGEPAAGVLGLSHMLFQVAE</sequence>
<name>W6EK93_9CAUD</name>
<reference evidence="1" key="1">
    <citation type="submission" date="2016-09" db="EMBL/GenBank/DDBJ databases">
        <title>The novel Shewanella putrefaciens-infecting bacteriophage Spp001: Ggenome sequence and lytic enzymes.</title>
        <authorList>
            <person name="Han F."/>
        </authorList>
    </citation>
    <scope>NUCLEOTIDE SEQUENCE</scope>
</reference>
<accession>W6EK93</accession>